<name>A0ABU0M1N3_9HYPH</name>
<gene>
    <name evidence="9" type="ORF">QO015_000474</name>
</gene>
<feature type="transmembrane region" description="Helical" evidence="7">
    <location>
        <begin position="16"/>
        <end position="34"/>
    </location>
</feature>
<feature type="transmembrane region" description="Helical" evidence="7">
    <location>
        <begin position="120"/>
        <end position="141"/>
    </location>
</feature>
<evidence type="ECO:0000259" key="8">
    <source>
        <dbReference type="Pfam" id="PF01757"/>
    </source>
</evidence>
<accession>A0ABU0M1N3</accession>
<dbReference type="InterPro" id="IPR002656">
    <property type="entry name" value="Acyl_transf_3_dom"/>
</dbReference>
<evidence type="ECO:0000256" key="1">
    <source>
        <dbReference type="ARBA" id="ARBA00004651"/>
    </source>
</evidence>
<keyword evidence="10" id="KW-1185">Reference proteome</keyword>
<comment type="subcellular location">
    <subcellularLocation>
        <location evidence="1">Cell membrane</location>
        <topology evidence="1">Multi-pass membrane protein</topology>
    </subcellularLocation>
</comment>
<protein>
    <submittedName>
        <fullName evidence="9">Membrane protein YcfT</fullName>
    </submittedName>
</protein>
<evidence type="ECO:0000313" key="9">
    <source>
        <dbReference type="EMBL" id="MDQ0514861.1"/>
    </source>
</evidence>
<evidence type="ECO:0000256" key="4">
    <source>
        <dbReference type="ARBA" id="ARBA00022692"/>
    </source>
</evidence>
<organism evidence="9 10">
    <name type="scientific">Kaistia geumhonensis</name>
    <dbReference type="NCBI Taxonomy" id="410839"/>
    <lineage>
        <taxon>Bacteria</taxon>
        <taxon>Pseudomonadati</taxon>
        <taxon>Pseudomonadota</taxon>
        <taxon>Alphaproteobacteria</taxon>
        <taxon>Hyphomicrobiales</taxon>
        <taxon>Kaistiaceae</taxon>
        <taxon>Kaistia</taxon>
    </lineage>
</organism>
<feature type="transmembrane region" description="Helical" evidence="7">
    <location>
        <begin position="54"/>
        <end position="71"/>
    </location>
</feature>
<proteinExistence type="inferred from homology"/>
<evidence type="ECO:0000256" key="6">
    <source>
        <dbReference type="ARBA" id="ARBA00023136"/>
    </source>
</evidence>
<evidence type="ECO:0000256" key="5">
    <source>
        <dbReference type="ARBA" id="ARBA00022989"/>
    </source>
</evidence>
<feature type="transmembrane region" description="Helical" evidence="7">
    <location>
        <begin position="296"/>
        <end position="315"/>
    </location>
</feature>
<evidence type="ECO:0000256" key="3">
    <source>
        <dbReference type="ARBA" id="ARBA00022475"/>
    </source>
</evidence>
<keyword evidence="4 7" id="KW-0812">Transmembrane</keyword>
<comment type="caution">
    <text evidence="9">The sequence shown here is derived from an EMBL/GenBank/DDBJ whole genome shotgun (WGS) entry which is preliminary data.</text>
</comment>
<evidence type="ECO:0000256" key="2">
    <source>
        <dbReference type="ARBA" id="ARBA00007400"/>
    </source>
</evidence>
<keyword evidence="3" id="KW-1003">Cell membrane</keyword>
<keyword evidence="6 7" id="KW-0472">Membrane</keyword>
<feature type="transmembrane region" description="Helical" evidence="7">
    <location>
        <begin position="83"/>
        <end position="100"/>
    </location>
</feature>
<feature type="domain" description="Acyltransferase 3" evidence="8">
    <location>
        <begin position="12"/>
        <end position="306"/>
    </location>
</feature>
<reference evidence="9 10" key="1">
    <citation type="submission" date="2023-07" db="EMBL/GenBank/DDBJ databases">
        <title>Genomic Encyclopedia of Type Strains, Phase IV (KMG-IV): sequencing the most valuable type-strain genomes for metagenomic binning, comparative biology and taxonomic classification.</title>
        <authorList>
            <person name="Goeker M."/>
        </authorList>
    </citation>
    <scope>NUCLEOTIDE SEQUENCE [LARGE SCALE GENOMIC DNA]</scope>
    <source>
        <strain evidence="9 10">B1-1</strain>
    </source>
</reference>
<evidence type="ECO:0000313" key="10">
    <source>
        <dbReference type="Proteomes" id="UP001223743"/>
    </source>
</evidence>
<comment type="similarity">
    <text evidence="2">Belongs to the acyltransferase 3 family.</text>
</comment>
<feature type="transmembrane region" description="Helical" evidence="7">
    <location>
        <begin position="148"/>
        <end position="167"/>
    </location>
</feature>
<evidence type="ECO:0000256" key="7">
    <source>
        <dbReference type="SAM" id="Phobius"/>
    </source>
</evidence>
<feature type="transmembrane region" description="Helical" evidence="7">
    <location>
        <begin position="179"/>
        <end position="197"/>
    </location>
</feature>
<dbReference type="PANTHER" id="PTHR40074">
    <property type="entry name" value="O-ACETYLTRANSFERASE WECH"/>
    <property type="match status" value="1"/>
</dbReference>
<feature type="transmembrane region" description="Helical" evidence="7">
    <location>
        <begin position="262"/>
        <end position="284"/>
    </location>
</feature>
<feature type="transmembrane region" description="Helical" evidence="7">
    <location>
        <begin position="204"/>
        <end position="225"/>
    </location>
</feature>
<sequence>MAMSGRTSGRIDWVDYAKGFCIIMVVMMHSTLGVEKAAGAEGWMTHVVAFAKPFRMPDFFLISGLFLANVIDRDWRTYADRKIVHFAYFYVLWLVIQFLFKAPGMVADAGVTGALREFLLAFVDPFGTLWFIFLLPIFFAVTKLLRGVPWWIVWIAAAALETAPIDTGWVIPDEFASRFVYFYTGYIFAPVIFRLASGVIERPLVATAGLLAWAAVEAIAVFGGWSELPLVSLGLGLAGAAAVVSFSALLSRSHRLGWLRYCGQNSIVIYLAFFLPMAATRAVLLKSGVIPDLGTVSLIVTAVAVVTPVLFFRLVQGTRFRFLFERPRWARIEDRPARGLVAAE</sequence>
<dbReference type="PANTHER" id="PTHR40074:SF4">
    <property type="entry name" value="INNER MEMBRANE PROTEIN YCFT"/>
    <property type="match status" value="1"/>
</dbReference>
<keyword evidence="5 7" id="KW-1133">Transmembrane helix</keyword>
<dbReference type="Pfam" id="PF01757">
    <property type="entry name" value="Acyl_transf_3"/>
    <property type="match status" value="1"/>
</dbReference>
<feature type="transmembrane region" description="Helical" evidence="7">
    <location>
        <begin position="231"/>
        <end position="250"/>
    </location>
</feature>
<dbReference type="EMBL" id="JAUSWJ010000001">
    <property type="protein sequence ID" value="MDQ0514861.1"/>
    <property type="molecule type" value="Genomic_DNA"/>
</dbReference>
<dbReference type="Proteomes" id="UP001223743">
    <property type="component" value="Unassembled WGS sequence"/>
</dbReference>
<dbReference type="RefSeq" id="WP_370877385.1">
    <property type="nucleotide sequence ID" value="NZ_JAPKNF010000001.1"/>
</dbReference>